<dbReference type="InterPro" id="IPR013320">
    <property type="entry name" value="ConA-like_dom_sf"/>
</dbReference>
<comment type="similarity">
    <text evidence="3">Belongs to the cclA family.</text>
</comment>
<feature type="compositionally biased region" description="Basic and acidic residues" evidence="4">
    <location>
        <begin position="630"/>
        <end position="658"/>
    </location>
</feature>
<feature type="region of interest" description="Disordered" evidence="4">
    <location>
        <begin position="529"/>
        <end position="559"/>
    </location>
</feature>
<dbReference type="Proteomes" id="UP000807342">
    <property type="component" value="Unassembled WGS sequence"/>
</dbReference>
<evidence type="ECO:0000256" key="3">
    <source>
        <dbReference type="ARBA" id="ARBA00038149"/>
    </source>
</evidence>
<feature type="region of interest" description="Disordered" evidence="4">
    <location>
        <begin position="468"/>
        <end position="489"/>
    </location>
</feature>
<dbReference type="Gene3D" id="2.60.120.920">
    <property type="match status" value="1"/>
</dbReference>
<keyword evidence="7" id="KW-1185">Reference proteome</keyword>
<feature type="compositionally biased region" description="Low complexity" evidence="4">
    <location>
        <begin position="33"/>
        <end position="59"/>
    </location>
</feature>
<dbReference type="EMBL" id="MU151073">
    <property type="protein sequence ID" value="KAF9452255.1"/>
    <property type="molecule type" value="Genomic_DNA"/>
</dbReference>
<gene>
    <name evidence="6" type="ORF">P691DRAFT_805137</name>
</gene>
<evidence type="ECO:0000256" key="1">
    <source>
        <dbReference type="ARBA" id="ARBA00004123"/>
    </source>
</evidence>
<feature type="compositionally biased region" description="Basic and acidic residues" evidence="4">
    <location>
        <begin position="529"/>
        <end position="539"/>
    </location>
</feature>
<feature type="region of interest" description="Disordered" evidence="4">
    <location>
        <begin position="1"/>
        <end position="65"/>
    </location>
</feature>
<keyword evidence="2" id="KW-0539">Nucleus</keyword>
<comment type="subcellular location">
    <subcellularLocation>
        <location evidence="1">Nucleus</location>
    </subcellularLocation>
</comment>
<feature type="compositionally biased region" description="Low complexity" evidence="4">
    <location>
        <begin position="320"/>
        <end position="356"/>
    </location>
</feature>
<dbReference type="InterPro" id="IPR037353">
    <property type="entry name" value="ASH2"/>
</dbReference>
<feature type="region of interest" description="Disordered" evidence="4">
    <location>
        <begin position="630"/>
        <end position="772"/>
    </location>
</feature>
<dbReference type="InterPro" id="IPR043136">
    <property type="entry name" value="B30.2/SPRY_sf"/>
</dbReference>
<dbReference type="PANTHER" id="PTHR10598:SF0">
    <property type="entry name" value="SET1_ASH2 HISTONE METHYLTRANSFERASE COMPLEX SUBUNIT ASH2"/>
    <property type="match status" value="1"/>
</dbReference>
<organism evidence="6 7">
    <name type="scientific">Macrolepiota fuliginosa MF-IS2</name>
    <dbReference type="NCBI Taxonomy" id="1400762"/>
    <lineage>
        <taxon>Eukaryota</taxon>
        <taxon>Fungi</taxon>
        <taxon>Dikarya</taxon>
        <taxon>Basidiomycota</taxon>
        <taxon>Agaricomycotina</taxon>
        <taxon>Agaricomycetes</taxon>
        <taxon>Agaricomycetidae</taxon>
        <taxon>Agaricales</taxon>
        <taxon>Agaricineae</taxon>
        <taxon>Agaricaceae</taxon>
        <taxon>Macrolepiota</taxon>
    </lineage>
</organism>
<dbReference type="CDD" id="cd12872">
    <property type="entry name" value="SPRY_Ash2"/>
    <property type="match status" value="1"/>
</dbReference>
<name>A0A9P5XMG5_9AGAR</name>
<dbReference type="SMART" id="SM00449">
    <property type="entry name" value="SPRY"/>
    <property type="match status" value="1"/>
</dbReference>
<dbReference type="PANTHER" id="PTHR10598">
    <property type="entry name" value="SET1/ASH2 HISTONE METHYLTRANSFERASE COMPLEX SUBUNIT ASH2"/>
    <property type="match status" value="1"/>
</dbReference>
<evidence type="ECO:0000256" key="4">
    <source>
        <dbReference type="SAM" id="MobiDB-lite"/>
    </source>
</evidence>
<dbReference type="Pfam" id="PF00622">
    <property type="entry name" value="SPRY"/>
    <property type="match status" value="1"/>
</dbReference>
<dbReference type="InterPro" id="IPR001870">
    <property type="entry name" value="B30.2/SPRY"/>
</dbReference>
<dbReference type="SUPFAM" id="SSF49899">
    <property type="entry name" value="Concanavalin A-like lectins/glucanases"/>
    <property type="match status" value="1"/>
</dbReference>
<reference evidence="6" key="1">
    <citation type="submission" date="2020-11" db="EMBL/GenBank/DDBJ databases">
        <authorList>
            <consortium name="DOE Joint Genome Institute"/>
            <person name="Ahrendt S."/>
            <person name="Riley R."/>
            <person name="Andreopoulos W."/>
            <person name="Labutti K."/>
            <person name="Pangilinan J."/>
            <person name="Ruiz-Duenas F.J."/>
            <person name="Barrasa J.M."/>
            <person name="Sanchez-Garcia M."/>
            <person name="Camarero S."/>
            <person name="Miyauchi S."/>
            <person name="Serrano A."/>
            <person name="Linde D."/>
            <person name="Babiker R."/>
            <person name="Drula E."/>
            <person name="Ayuso-Fernandez I."/>
            <person name="Pacheco R."/>
            <person name="Padilla G."/>
            <person name="Ferreira P."/>
            <person name="Barriuso J."/>
            <person name="Kellner H."/>
            <person name="Castanera R."/>
            <person name="Alfaro M."/>
            <person name="Ramirez L."/>
            <person name="Pisabarro A.G."/>
            <person name="Kuo A."/>
            <person name="Tritt A."/>
            <person name="Lipzen A."/>
            <person name="He G."/>
            <person name="Yan M."/>
            <person name="Ng V."/>
            <person name="Cullen D."/>
            <person name="Martin F."/>
            <person name="Rosso M.-N."/>
            <person name="Henrissat B."/>
            <person name="Hibbett D."/>
            <person name="Martinez A.T."/>
            <person name="Grigoriev I.V."/>
        </authorList>
    </citation>
    <scope>NUCLEOTIDE SEQUENCE</scope>
    <source>
        <strain evidence="6">MF-IS2</strain>
    </source>
</reference>
<feature type="compositionally biased region" description="Acidic residues" evidence="4">
    <location>
        <begin position="762"/>
        <end position="772"/>
    </location>
</feature>
<dbReference type="GO" id="GO:0000976">
    <property type="term" value="F:transcription cis-regulatory region binding"/>
    <property type="evidence" value="ECO:0007669"/>
    <property type="project" value="TreeGrafter"/>
</dbReference>
<dbReference type="PROSITE" id="PS50188">
    <property type="entry name" value="B302_SPRY"/>
    <property type="match status" value="1"/>
</dbReference>
<sequence>MDSSPPPENLLTGVPSGSVPPQTQPSRKRKRAPAAASSPAPSDSASTPAASTPNAPTNDSLVTRGDLSSRPILTISRGPIFVPCTDGPSAEYFKTDLVGINRVGFRYVPAGINPPGRATPCRTIESNPTSYRISWEDRSPFIKVMRDGLGLAGSSGFRSARCNAPIREGKWYLEVKIVHGGGERVQLNGSSEEGGNGNGGTANKVKREGAHVRLGWGRREASLNGPVGLDGYSYGYRDKSGEKVTLSRPRPYGKPFASGDVIGMYISLPPRRVANPKDPHDPAHIRRERIPIDLKGQEVFEILEYPQSKEMAALVDYSGKSTQSSSVPSTSNKKSGPNAGKPPETTTSSSPTKPQQPLRPLPTLGAESKIAFFVNGECQGVAFQDLYDYLQLRQPKDKIQKAREKRRAKEGVKEHRENPFDDGWLGYYPFISLFNDASVHINPGPDFEHPPPPDVDALLEGKDPLALPVKTEASGPTQRGMDGGADIDVKPTRTWRPACERYAEFMQEQWDLDALEEEEAKVELTRWQETTKREEEKAEQRRKKRREADAKRRAKKAIEAEAKKREALGLLPREDMVGGAVTLSQLNVPGVGIGVGAFAGGYASSAYPSPSPLRHSTAAYDLDREIEAAALESERNSTAPRERSTTSEPQEHSHYGERVEEDGMAIDQVDQREEEEELEPGGTMIHGMGIKAEVPDGHSPAPTAGSYIGLGGSEYAGSEFQEDEEREQEEGVDAYPEVEEGEEEEEGEFSVRRVRPGVEYVREEEEEEEEER</sequence>
<evidence type="ECO:0000313" key="7">
    <source>
        <dbReference type="Proteomes" id="UP000807342"/>
    </source>
</evidence>
<dbReference type="GO" id="GO:0048188">
    <property type="term" value="C:Set1C/COMPASS complex"/>
    <property type="evidence" value="ECO:0007669"/>
    <property type="project" value="InterPro"/>
</dbReference>
<evidence type="ECO:0000256" key="2">
    <source>
        <dbReference type="ARBA" id="ARBA00023242"/>
    </source>
</evidence>
<evidence type="ECO:0000313" key="6">
    <source>
        <dbReference type="EMBL" id="KAF9452255.1"/>
    </source>
</evidence>
<feature type="domain" description="B30.2/SPRY" evidence="5">
    <location>
        <begin position="111"/>
        <end position="322"/>
    </location>
</feature>
<protein>
    <recommendedName>
        <fullName evidence="5">B30.2/SPRY domain-containing protein</fullName>
    </recommendedName>
</protein>
<feature type="compositionally biased region" description="Acidic residues" evidence="4">
    <location>
        <begin position="720"/>
        <end position="748"/>
    </location>
</feature>
<evidence type="ECO:0000259" key="5">
    <source>
        <dbReference type="PROSITE" id="PS50188"/>
    </source>
</evidence>
<feature type="region of interest" description="Disordered" evidence="4">
    <location>
        <begin position="320"/>
        <end position="362"/>
    </location>
</feature>
<comment type="caution">
    <text evidence="6">The sequence shown here is derived from an EMBL/GenBank/DDBJ whole genome shotgun (WGS) entry which is preliminary data.</text>
</comment>
<accession>A0A9P5XMG5</accession>
<feature type="compositionally biased region" description="Basic and acidic residues" evidence="4">
    <location>
        <begin position="546"/>
        <end position="559"/>
    </location>
</feature>
<dbReference type="InterPro" id="IPR003877">
    <property type="entry name" value="SPRY_dom"/>
</dbReference>
<dbReference type="AlphaFoldDB" id="A0A9P5XMG5"/>
<proteinExistence type="inferred from homology"/>
<dbReference type="OrthoDB" id="10266026at2759"/>